<feature type="transmembrane region" description="Helical" evidence="1">
    <location>
        <begin position="162"/>
        <end position="180"/>
    </location>
</feature>
<accession>A0A9X1I4Q1</accession>
<feature type="transmembrane region" description="Helical" evidence="1">
    <location>
        <begin position="186"/>
        <end position="203"/>
    </location>
</feature>
<reference evidence="2" key="1">
    <citation type="submission" date="2021-10" db="EMBL/GenBank/DDBJ databases">
        <title>Tamlana sargassums sp. nov., and Tamlana laminarinivorans sp. nov., two new bacteria isolated from the brown alga.</title>
        <authorList>
            <person name="Li J."/>
        </authorList>
    </citation>
    <scope>NUCLEOTIDE SEQUENCE</scope>
    <source>
        <strain evidence="2">PT2-4</strain>
    </source>
</reference>
<sequence length="238" mass="27116">MTNTVLWQKINDFKLDDENAAFNFTHRLARDNNWTLSFAQNVILEYKKFIYLCAASNAQITPSDAVDQAWHLHLTYTKSYWKDFCLKTIGKEIHHNPTKGGNQEKDKFSNCYNLTFDVYKTEFGMSPPEKIWLNTKKRFLNVNYKRINLDNYWLIKKPSSNIRTNISILVLGLICSTLFIQANNNSSTIIILIIIIFILIQIFKKGKNNNNDGCDTGCDYSDDSGCSSGCGGCSGCGD</sequence>
<comment type="caution">
    <text evidence="2">The sequence shown here is derived from an EMBL/GenBank/DDBJ whole genome shotgun (WGS) entry which is preliminary data.</text>
</comment>
<dbReference type="AlphaFoldDB" id="A0A9X1I4Q1"/>
<evidence type="ECO:0000313" key="3">
    <source>
        <dbReference type="Proteomes" id="UP001139199"/>
    </source>
</evidence>
<evidence type="ECO:0000256" key="1">
    <source>
        <dbReference type="SAM" id="Phobius"/>
    </source>
</evidence>
<name>A0A9X1I4Q1_9FLAO</name>
<dbReference type="EMBL" id="JAJAPW010000007">
    <property type="protein sequence ID" value="MCB4799944.1"/>
    <property type="molecule type" value="Genomic_DNA"/>
</dbReference>
<keyword evidence="3" id="KW-1185">Reference proteome</keyword>
<protein>
    <submittedName>
        <fullName evidence="2">Uncharacterized protein</fullName>
    </submittedName>
</protein>
<dbReference type="RefSeq" id="WP_226544429.1">
    <property type="nucleotide sequence ID" value="NZ_JAJAPW010000007.1"/>
</dbReference>
<keyword evidence="1" id="KW-0472">Membrane</keyword>
<keyword evidence="1" id="KW-0812">Transmembrane</keyword>
<proteinExistence type="predicted"/>
<gene>
    <name evidence="2" type="ORF">LG649_13910</name>
</gene>
<evidence type="ECO:0000313" key="2">
    <source>
        <dbReference type="EMBL" id="MCB4799944.1"/>
    </source>
</evidence>
<dbReference type="Proteomes" id="UP001139199">
    <property type="component" value="Unassembled WGS sequence"/>
</dbReference>
<organism evidence="2 3">
    <name type="scientific">Neotamlana laminarinivorans</name>
    <dbReference type="NCBI Taxonomy" id="2883124"/>
    <lineage>
        <taxon>Bacteria</taxon>
        <taxon>Pseudomonadati</taxon>
        <taxon>Bacteroidota</taxon>
        <taxon>Flavobacteriia</taxon>
        <taxon>Flavobacteriales</taxon>
        <taxon>Flavobacteriaceae</taxon>
        <taxon>Neotamlana</taxon>
    </lineage>
</organism>
<keyword evidence="1" id="KW-1133">Transmembrane helix</keyword>